<dbReference type="EMBL" id="JAOVKC010000690">
    <property type="protein sequence ID" value="MCV5625670.1"/>
    <property type="molecule type" value="Genomic_DNA"/>
</dbReference>
<accession>A0AAP3A691</accession>
<protein>
    <submittedName>
        <fullName evidence="1">Uncharacterized protein</fullName>
    </submittedName>
</protein>
<dbReference type="Proteomes" id="UP001208624">
    <property type="component" value="Unassembled WGS sequence"/>
</dbReference>
<proteinExistence type="predicted"/>
<feature type="non-terminal residue" evidence="1">
    <location>
        <position position="1"/>
    </location>
</feature>
<evidence type="ECO:0000313" key="2">
    <source>
        <dbReference type="Proteomes" id="UP001208624"/>
    </source>
</evidence>
<organism evidence="1 2">
    <name type="scientific">Escherichia coli</name>
    <dbReference type="NCBI Taxonomy" id="562"/>
    <lineage>
        <taxon>Bacteria</taxon>
        <taxon>Pseudomonadati</taxon>
        <taxon>Pseudomonadota</taxon>
        <taxon>Gammaproteobacteria</taxon>
        <taxon>Enterobacterales</taxon>
        <taxon>Enterobacteriaceae</taxon>
        <taxon>Escherichia</taxon>
    </lineage>
</organism>
<feature type="non-terminal residue" evidence="1">
    <location>
        <position position="105"/>
    </location>
</feature>
<evidence type="ECO:0000313" key="1">
    <source>
        <dbReference type="EMBL" id="MCV5625670.1"/>
    </source>
</evidence>
<name>A0AAP3A691_ECOLX</name>
<sequence length="105" mass="11862">LALTASAHLMEQYSRLDERNELRDAILLHYVNPSEADQLERIGLSLAACQLHGVNLTADSFTAKFKNKLHALTTFATDAIHKWRQRLQQRGLIAWPLKVDGKLSP</sequence>
<dbReference type="AlphaFoldDB" id="A0AAP3A691"/>
<comment type="caution">
    <text evidence="1">The sequence shown here is derived from an EMBL/GenBank/DDBJ whole genome shotgun (WGS) entry which is preliminary data.</text>
</comment>
<gene>
    <name evidence="1" type="ORF">OFN31_28945</name>
</gene>
<reference evidence="1" key="1">
    <citation type="submission" date="2023-06" db="EMBL/GenBank/DDBJ databases">
        <title>Deciphering the underlying mechanisms mediating the transmission of blaNDM gene from human to animals in China.</title>
        <authorList>
            <person name="Chen K."/>
            <person name="Chen S."/>
        </authorList>
    </citation>
    <scope>NUCLEOTIDE SEQUENCE</scope>
    <source>
        <strain evidence="1">1199</strain>
    </source>
</reference>